<dbReference type="RefSeq" id="WP_156089223.1">
    <property type="nucleotide sequence ID" value="NZ_CP073767.1"/>
</dbReference>
<comment type="catalytic activity">
    <reaction evidence="7">
        <text>beta-D-fructose 6-phosphate = dihydroxyacetone + D-glyceraldehyde 3-phosphate</text>
        <dbReference type="Rhea" id="RHEA:28002"/>
        <dbReference type="ChEBI" id="CHEBI:16016"/>
        <dbReference type="ChEBI" id="CHEBI:57634"/>
        <dbReference type="ChEBI" id="CHEBI:59776"/>
    </reaction>
</comment>
<dbReference type="Proteomes" id="UP001058003">
    <property type="component" value="Chromosome"/>
</dbReference>
<organism evidence="9 10">
    <name type="scientific">Dactylosporangium aurantiacum</name>
    <dbReference type="NCBI Taxonomy" id="35754"/>
    <lineage>
        <taxon>Bacteria</taxon>
        <taxon>Bacillati</taxon>
        <taxon>Actinomycetota</taxon>
        <taxon>Actinomycetes</taxon>
        <taxon>Micromonosporales</taxon>
        <taxon>Micromonosporaceae</taxon>
        <taxon>Dactylosporangium</taxon>
    </lineage>
</organism>
<feature type="domain" description="Damage-control phosphatase ARMT1-like metal-binding" evidence="8">
    <location>
        <begin position="32"/>
        <end position="365"/>
    </location>
</feature>
<evidence type="ECO:0000256" key="1">
    <source>
        <dbReference type="ARBA" id="ARBA00001326"/>
    </source>
</evidence>
<keyword evidence="5" id="KW-0378">Hydrolase</keyword>
<accession>A0A9Q9MFU3</accession>
<dbReference type="GO" id="GO:0016791">
    <property type="term" value="F:phosphatase activity"/>
    <property type="evidence" value="ECO:0007669"/>
    <property type="project" value="TreeGrafter"/>
</dbReference>
<keyword evidence="10" id="KW-1185">Reference proteome</keyword>
<comment type="similarity">
    <text evidence="3">Belongs to the damage-control phosphatase family. Sugar phosphate phosphatase III subfamily.</text>
</comment>
<dbReference type="GO" id="GO:0046872">
    <property type="term" value="F:metal ion binding"/>
    <property type="evidence" value="ECO:0007669"/>
    <property type="project" value="UniProtKB-KW"/>
</dbReference>
<dbReference type="InterPro" id="IPR002791">
    <property type="entry name" value="ARMT1-like_metal-bd"/>
</dbReference>
<dbReference type="Gene3D" id="3.40.50.10880">
    <property type="entry name" value="Uncharacterised protein PF01937, DUF89, domain 3"/>
    <property type="match status" value="1"/>
</dbReference>
<evidence type="ECO:0000256" key="4">
    <source>
        <dbReference type="ARBA" id="ARBA00022723"/>
    </source>
</evidence>
<dbReference type="InterPro" id="IPR036075">
    <property type="entry name" value="ARMT-1-like_metal-bd_sf"/>
</dbReference>
<evidence type="ECO:0000313" key="10">
    <source>
        <dbReference type="Proteomes" id="UP001058003"/>
    </source>
</evidence>
<dbReference type="Pfam" id="PF01937">
    <property type="entry name" value="ARMT1-like_dom"/>
    <property type="match status" value="1"/>
</dbReference>
<dbReference type="PANTHER" id="PTHR12260">
    <property type="entry name" value="DAMAGE-CONTROL PHOSPHATASE ARMT1"/>
    <property type="match status" value="1"/>
</dbReference>
<protein>
    <submittedName>
        <fullName evidence="9">Protein-glutamate O-methyltransferase family protein</fullName>
    </submittedName>
</protein>
<evidence type="ECO:0000259" key="8">
    <source>
        <dbReference type="Pfam" id="PF01937"/>
    </source>
</evidence>
<keyword evidence="6" id="KW-0464">Manganese</keyword>
<evidence type="ECO:0000256" key="5">
    <source>
        <dbReference type="ARBA" id="ARBA00022801"/>
    </source>
</evidence>
<proteinExistence type="inferred from homology"/>
<reference evidence="9" key="1">
    <citation type="submission" date="2021-04" db="EMBL/GenBank/DDBJ databases">
        <title>Dactylosporangium aurantiacum NRRL B-8018 full assembly.</title>
        <authorList>
            <person name="Hartkoorn R.C."/>
            <person name="Beaudoing E."/>
            <person name="Hot D."/>
        </authorList>
    </citation>
    <scope>NUCLEOTIDE SEQUENCE</scope>
    <source>
        <strain evidence="9">NRRL B-8018</strain>
    </source>
</reference>
<dbReference type="OrthoDB" id="146189at2"/>
<dbReference type="KEGG" id="daur:Daura_41455"/>
<comment type="catalytic activity">
    <reaction evidence="1">
        <text>beta-D-fructose 1-phosphate + H2O = D-fructose + phosphate</text>
        <dbReference type="Rhea" id="RHEA:35603"/>
        <dbReference type="ChEBI" id="CHEBI:15377"/>
        <dbReference type="ChEBI" id="CHEBI:37721"/>
        <dbReference type="ChEBI" id="CHEBI:43474"/>
        <dbReference type="ChEBI" id="CHEBI:138881"/>
    </reaction>
</comment>
<name>A0A9Q9MFU3_9ACTN</name>
<sequence length="384" mass="42114">MPAESPVPVLPPPIRSDDPASFPASVLRDRHPAIVARVLADVPFAAPVRRSLATLLQDPTVTPLPRDAHDCEDWDRWGEPYFGRSMFEVPFLWAENYFYRRLLYATGYHEPGPWRGIDPFGPQKAADVPGEEELRALDALQVLPEEEQASALVAASLWGNRADLGFQLAQREAGEVHERVDDLVVDDTDLLWKHLDRRGAGNGTVCVVADNAGRELLPDLVLIDFLLRTGRAARVELHVKPAPYFVSDALTADVLDELRRFPADSAIGRRLSAALRDGTLELVTDAFYCAPLEFPQMPESLAARFGAARLTILKGDLNYRRLVGDRSWPAETSFLSTTGYFPGPVAALRTVKSDVVVGLAAGAAAKLPASWRTSGAFAMVQVRA</sequence>
<dbReference type="GO" id="GO:0006974">
    <property type="term" value="P:DNA damage response"/>
    <property type="evidence" value="ECO:0007669"/>
    <property type="project" value="TreeGrafter"/>
</dbReference>
<dbReference type="PANTHER" id="PTHR12260:SF6">
    <property type="entry name" value="DAMAGE-CONTROL PHOSPHATASE ARMT1"/>
    <property type="match status" value="1"/>
</dbReference>
<dbReference type="InterPro" id="IPR039763">
    <property type="entry name" value="ARMT1"/>
</dbReference>
<dbReference type="AlphaFoldDB" id="A0A9Q9MFU3"/>
<dbReference type="SUPFAM" id="SSF111321">
    <property type="entry name" value="AF1104-like"/>
    <property type="match status" value="1"/>
</dbReference>
<comment type="cofactor">
    <cofactor evidence="2">
        <name>Mn(2+)</name>
        <dbReference type="ChEBI" id="CHEBI:29035"/>
    </cofactor>
</comment>
<evidence type="ECO:0000256" key="3">
    <source>
        <dbReference type="ARBA" id="ARBA00009519"/>
    </source>
</evidence>
<dbReference type="EMBL" id="CP073767">
    <property type="protein sequence ID" value="UWZ53005.1"/>
    <property type="molecule type" value="Genomic_DNA"/>
</dbReference>
<gene>
    <name evidence="9" type="ORF">Daura_41455</name>
</gene>
<evidence type="ECO:0000256" key="7">
    <source>
        <dbReference type="ARBA" id="ARBA00048809"/>
    </source>
</evidence>
<evidence type="ECO:0000313" key="9">
    <source>
        <dbReference type="EMBL" id="UWZ53005.1"/>
    </source>
</evidence>
<evidence type="ECO:0000256" key="6">
    <source>
        <dbReference type="ARBA" id="ARBA00023211"/>
    </source>
</evidence>
<evidence type="ECO:0000256" key="2">
    <source>
        <dbReference type="ARBA" id="ARBA00001936"/>
    </source>
</evidence>
<keyword evidence="4" id="KW-0479">Metal-binding</keyword>